<dbReference type="AlphaFoldDB" id="A0A834XAJ0"/>
<feature type="compositionally biased region" description="Polar residues" evidence="1">
    <location>
        <begin position="15"/>
        <end position="28"/>
    </location>
</feature>
<evidence type="ECO:0000313" key="3">
    <source>
        <dbReference type="Proteomes" id="UP000634136"/>
    </source>
</evidence>
<dbReference type="Proteomes" id="UP000634136">
    <property type="component" value="Unassembled WGS sequence"/>
</dbReference>
<accession>A0A834XAJ0</accession>
<name>A0A834XAJ0_9FABA</name>
<evidence type="ECO:0000256" key="1">
    <source>
        <dbReference type="SAM" id="MobiDB-lite"/>
    </source>
</evidence>
<dbReference type="EMBL" id="JAAIUW010000002">
    <property type="protein sequence ID" value="KAF7841359.1"/>
    <property type="molecule type" value="Genomic_DNA"/>
</dbReference>
<keyword evidence="3" id="KW-1185">Reference proteome</keyword>
<reference evidence="2" key="1">
    <citation type="submission" date="2020-09" db="EMBL/GenBank/DDBJ databases">
        <title>Genome-Enabled Discovery of Anthraquinone Biosynthesis in Senna tora.</title>
        <authorList>
            <person name="Kang S.-H."/>
            <person name="Pandey R.P."/>
            <person name="Lee C.-M."/>
            <person name="Sim J.-S."/>
            <person name="Jeong J.-T."/>
            <person name="Choi B.-S."/>
            <person name="Jung M."/>
            <person name="Ginzburg D."/>
            <person name="Zhao K."/>
            <person name="Won S.Y."/>
            <person name="Oh T.-J."/>
            <person name="Yu Y."/>
            <person name="Kim N.-H."/>
            <person name="Lee O.R."/>
            <person name="Lee T.-H."/>
            <person name="Bashyal P."/>
            <person name="Kim T.-S."/>
            <person name="Lee W.-H."/>
            <person name="Kawkins C."/>
            <person name="Kim C.-K."/>
            <person name="Kim J.S."/>
            <person name="Ahn B.O."/>
            <person name="Rhee S.Y."/>
            <person name="Sohng J.K."/>
        </authorList>
    </citation>
    <scope>NUCLEOTIDE SEQUENCE</scope>
    <source>
        <tissue evidence="2">Leaf</tissue>
    </source>
</reference>
<protein>
    <submittedName>
        <fullName evidence="2">Uncharacterized protein</fullName>
    </submittedName>
</protein>
<comment type="caution">
    <text evidence="2">The sequence shown here is derived from an EMBL/GenBank/DDBJ whole genome shotgun (WGS) entry which is preliminary data.</text>
</comment>
<gene>
    <name evidence="2" type="ORF">G2W53_003657</name>
</gene>
<evidence type="ECO:0000313" key="2">
    <source>
        <dbReference type="EMBL" id="KAF7841359.1"/>
    </source>
</evidence>
<feature type="region of interest" description="Disordered" evidence="1">
    <location>
        <begin position="1"/>
        <end position="36"/>
    </location>
</feature>
<organism evidence="2 3">
    <name type="scientific">Senna tora</name>
    <dbReference type="NCBI Taxonomy" id="362788"/>
    <lineage>
        <taxon>Eukaryota</taxon>
        <taxon>Viridiplantae</taxon>
        <taxon>Streptophyta</taxon>
        <taxon>Embryophyta</taxon>
        <taxon>Tracheophyta</taxon>
        <taxon>Spermatophyta</taxon>
        <taxon>Magnoliopsida</taxon>
        <taxon>eudicotyledons</taxon>
        <taxon>Gunneridae</taxon>
        <taxon>Pentapetalae</taxon>
        <taxon>rosids</taxon>
        <taxon>fabids</taxon>
        <taxon>Fabales</taxon>
        <taxon>Fabaceae</taxon>
        <taxon>Caesalpinioideae</taxon>
        <taxon>Cassia clade</taxon>
        <taxon>Senna</taxon>
    </lineage>
</organism>
<proteinExistence type="predicted"/>
<sequence length="36" mass="3740">MGNDLENARFKAKQYPNSPLGASSNNASVFGGRGLA</sequence>